<feature type="transmembrane region" description="Helical" evidence="14">
    <location>
        <begin position="460"/>
        <end position="480"/>
    </location>
</feature>
<dbReference type="Proteomes" id="UP000321574">
    <property type="component" value="Unassembled WGS sequence"/>
</dbReference>
<dbReference type="AlphaFoldDB" id="A0A5C8P0F7"/>
<reference evidence="15 16" key="1">
    <citation type="submission" date="2019-06" db="EMBL/GenBank/DDBJ databases">
        <title>Cerasibacillus sp. nov., isolated from maize field.</title>
        <authorList>
            <person name="Lin S.-Y."/>
            <person name="Tsai C.-F."/>
            <person name="Young C.-C."/>
        </authorList>
    </citation>
    <scope>NUCLEOTIDE SEQUENCE [LARGE SCALE GENOMIC DNA]</scope>
    <source>
        <strain evidence="15 16">CC-CFT480</strain>
    </source>
</reference>
<feature type="transmembrane region" description="Helical" evidence="14">
    <location>
        <begin position="153"/>
        <end position="172"/>
    </location>
</feature>
<dbReference type="OrthoDB" id="9810181at2"/>
<evidence type="ECO:0000256" key="13">
    <source>
        <dbReference type="RuleBase" id="RU362091"/>
    </source>
</evidence>
<dbReference type="PROSITE" id="PS50283">
    <property type="entry name" value="NA_SOLUT_SYMP_3"/>
    <property type="match status" value="1"/>
</dbReference>
<evidence type="ECO:0000256" key="8">
    <source>
        <dbReference type="ARBA" id="ARBA00023053"/>
    </source>
</evidence>
<sequence length="487" mass="52194">MVSTYLWVLFTLFMLIMVGVSVYAARKTKTMEDFAISGASLGPYVLGLSLAATLFSAATFMGYPGYSYAWGFSNLWLYLAIFISAPLGFITIAKTVYKQNEFQKSLSLPDWLGDYYNSDFLRVGSGLIMLFNLFYIAAQFSAGAQIFQNMLGLSYHTGLIAIAVIVVGYVYVGGSYADVYTDAVQAVMMAVTGVIVFVSGIIFFGDGSITSTLKNVSDNLAEQDGKLLEVFNPESNYYAISAIIGLLIIQFSFSAQPQLFNKVLSLKHKKDLRKMIIVYIVAAAMCLLVLFGGLYARVAVPGLEAADLALLEYVEWGFPAILAAFVAVVILAAALSTTDGLFVVMSTVFANDIFKKVLVKKGIVKVSEEKADKIALKISRIAVLGVGVIAAILVISPPPFLADLMWVGISGVSAGTLGPIMYAVFGKKKASPRAAEGSMIIGMAAYLVIVFTGVESSPLAAGGWATAIGIISMFILANIFKRPVKAS</sequence>
<dbReference type="InterPro" id="IPR001734">
    <property type="entry name" value="Na/solute_symporter"/>
</dbReference>
<feature type="transmembrane region" description="Helical" evidence="14">
    <location>
        <begin position="75"/>
        <end position="97"/>
    </location>
</feature>
<name>A0A5C8P0F7_9BACI</name>
<evidence type="ECO:0000256" key="11">
    <source>
        <dbReference type="ARBA" id="ARBA00023201"/>
    </source>
</evidence>
<evidence type="ECO:0000256" key="6">
    <source>
        <dbReference type="ARBA" id="ARBA00022847"/>
    </source>
</evidence>
<evidence type="ECO:0000256" key="14">
    <source>
        <dbReference type="SAM" id="Phobius"/>
    </source>
</evidence>
<dbReference type="EMBL" id="VDUW01000002">
    <property type="protein sequence ID" value="TXL66851.1"/>
    <property type="molecule type" value="Genomic_DNA"/>
</dbReference>
<evidence type="ECO:0000313" key="15">
    <source>
        <dbReference type="EMBL" id="TXL66851.1"/>
    </source>
</evidence>
<keyword evidence="11" id="KW-0739">Sodium transport</keyword>
<evidence type="ECO:0000256" key="10">
    <source>
        <dbReference type="ARBA" id="ARBA00023136"/>
    </source>
</evidence>
<feature type="transmembrane region" description="Helical" evidence="14">
    <location>
        <begin position="44"/>
        <end position="63"/>
    </location>
</feature>
<evidence type="ECO:0000256" key="7">
    <source>
        <dbReference type="ARBA" id="ARBA00022989"/>
    </source>
</evidence>
<evidence type="ECO:0000256" key="3">
    <source>
        <dbReference type="ARBA" id="ARBA00022448"/>
    </source>
</evidence>
<evidence type="ECO:0000256" key="1">
    <source>
        <dbReference type="ARBA" id="ARBA00004651"/>
    </source>
</evidence>
<evidence type="ECO:0000256" key="12">
    <source>
        <dbReference type="ARBA" id="ARBA00033708"/>
    </source>
</evidence>
<dbReference type="InterPro" id="IPR038377">
    <property type="entry name" value="Na/Glc_symporter_sf"/>
</dbReference>
<dbReference type="PANTHER" id="PTHR48086:SF3">
    <property type="entry name" value="SODIUM_PROLINE SYMPORTER"/>
    <property type="match status" value="1"/>
</dbReference>
<comment type="subcellular location">
    <subcellularLocation>
        <location evidence="1">Cell membrane</location>
        <topology evidence="1">Multi-pass membrane protein</topology>
    </subcellularLocation>
</comment>
<keyword evidence="9" id="KW-0406">Ion transport</keyword>
<evidence type="ECO:0000256" key="5">
    <source>
        <dbReference type="ARBA" id="ARBA00022692"/>
    </source>
</evidence>
<evidence type="ECO:0000313" key="16">
    <source>
        <dbReference type="Proteomes" id="UP000321574"/>
    </source>
</evidence>
<feature type="transmembrane region" description="Helical" evidence="14">
    <location>
        <begin position="6"/>
        <end position="24"/>
    </location>
</feature>
<gene>
    <name evidence="15" type="ORF">FHP05_05625</name>
</gene>
<keyword evidence="3" id="KW-0813">Transport</keyword>
<dbReference type="InterPro" id="IPR050277">
    <property type="entry name" value="Sodium:Solute_Symporter"/>
</dbReference>
<accession>A0A5C8P0F7</accession>
<comment type="catalytic activity">
    <reaction evidence="12">
        <text>L-proline(in) + Na(+)(in) = L-proline(out) + Na(+)(out)</text>
        <dbReference type="Rhea" id="RHEA:28967"/>
        <dbReference type="ChEBI" id="CHEBI:29101"/>
        <dbReference type="ChEBI" id="CHEBI:60039"/>
    </reaction>
</comment>
<dbReference type="GO" id="GO:0005886">
    <property type="term" value="C:plasma membrane"/>
    <property type="evidence" value="ECO:0007669"/>
    <property type="project" value="UniProtKB-SubCell"/>
</dbReference>
<feature type="transmembrane region" description="Helical" evidence="14">
    <location>
        <begin position="127"/>
        <end position="147"/>
    </location>
</feature>
<keyword evidence="7 14" id="KW-1133">Transmembrane helix</keyword>
<dbReference type="GO" id="GO:0015293">
    <property type="term" value="F:symporter activity"/>
    <property type="evidence" value="ECO:0007669"/>
    <property type="project" value="UniProtKB-KW"/>
</dbReference>
<feature type="transmembrane region" description="Helical" evidence="14">
    <location>
        <begin position="404"/>
        <end position="425"/>
    </location>
</feature>
<evidence type="ECO:0000256" key="4">
    <source>
        <dbReference type="ARBA" id="ARBA00022475"/>
    </source>
</evidence>
<dbReference type="Gene3D" id="1.20.1730.10">
    <property type="entry name" value="Sodium/glucose cotransporter"/>
    <property type="match status" value="1"/>
</dbReference>
<keyword evidence="8" id="KW-0915">Sodium</keyword>
<feature type="transmembrane region" description="Helical" evidence="14">
    <location>
        <begin position="316"/>
        <end position="335"/>
    </location>
</feature>
<comment type="caution">
    <text evidence="15">The sequence shown here is derived from an EMBL/GenBank/DDBJ whole genome shotgun (WGS) entry which is preliminary data.</text>
</comment>
<feature type="transmembrane region" description="Helical" evidence="14">
    <location>
        <begin position="378"/>
        <end position="398"/>
    </location>
</feature>
<dbReference type="GO" id="GO:0006814">
    <property type="term" value="P:sodium ion transport"/>
    <property type="evidence" value="ECO:0007669"/>
    <property type="project" value="UniProtKB-KW"/>
</dbReference>
<keyword evidence="4" id="KW-1003">Cell membrane</keyword>
<dbReference type="PANTHER" id="PTHR48086">
    <property type="entry name" value="SODIUM/PROLINE SYMPORTER-RELATED"/>
    <property type="match status" value="1"/>
</dbReference>
<organism evidence="15 16">
    <name type="scientific">Cerasibacillus terrae</name>
    <dbReference type="NCBI Taxonomy" id="2498845"/>
    <lineage>
        <taxon>Bacteria</taxon>
        <taxon>Bacillati</taxon>
        <taxon>Bacillota</taxon>
        <taxon>Bacilli</taxon>
        <taxon>Bacillales</taxon>
        <taxon>Bacillaceae</taxon>
        <taxon>Cerasibacillus</taxon>
    </lineage>
</organism>
<comment type="similarity">
    <text evidence="2 13">Belongs to the sodium:solute symporter (SSF) (TC 2.A.21) family.</text>
</comment>
<evidence type="ECO:0000256" key="9">
    <source>
        <dbReference type="ARBA" id="ARBA00023065"/>
    </source>
</evidence>
<feature type="transmembrane region" description="Helical" evidence="14">
    <location>
        <begin position="184"/>
        <end position="205"/>
    </location>
</feature>
<evidence type="ECO:0000256" key="2">
    <source>
        <dbReference type="ARBA" id="ARBA00006434"/>
    </source>
</evidence>
<feature type="transmembrane region" description="Helical" evidence="14">
    <location>
        <begin position="437"/>
        <end position="454"/>
    </location>
</feature>
<keyword evidence="5 14" id="KW-0812">Transmembrane</keyword>
<keyword evidence="16" id="KW-1185">Reference proteome</keyword>
<dbReference type="Pfam" id="PF00474">
    <property type="entry name" value="SSF"/>
    <property type="match status" value="1"/>
</dbReference>
<dbReference type="RefSeq" id="WP_147666251.1">
    <property type="nucleotide sequence ID" value="NZ_VDUW01000002.1"/>
</dbReference>
<feature type="transmembrane region" description="Helical" evidence="14">
    <location>
        <begin position="276"/>
        <end position="296"/>
    </location>
</feature>
<feature type="transmembrane region" description="Helical" evidence="14">
    <location>
        <begin position="237"/>
        <end position="255"/>
    </location>
</feature>
<keyword evidence="6" id="KW-0769">Symport</keyword>
<protein>
    <submittedName>
        <fullName evidence="15">Sodium:pantothenate symporter</fullName>
    </submittedName>
</protein>
<proteinExistence type="inferred from homology"/>
<keyword evidence="10 14" id="KW-0472">Membrane</keyword>